<evidence type="ECO:0000256" key="1">
    <source>
        <dbReference type="PROSITE-ProRule" id="PRU00278"/>
    </source>
</evidence>
<organism evidence="4 5">
    <name type="scientific">Candidatus Polarisedimenticola svalbardensis</name>
    <dbReference type="NCBI Taxonomy" id="2886004"/>
    <lineage>
        <taxon>Bacteria</taxon>
        <taxon>Pseudomonadati</taxon>
        <taxon>Acidobacteriota</taxon>
        <taxon>Candidatus Polarisedimenticolia</taxon>
        <taxon>Candidatus Polarisedimenticolales</taxon>
        <taxon>Candidatus Polarisedimenticolaceae</taxon>
        <taxon>Candidatus Polarisedimenticola</taxon>
    </lineage>
</organism>
<sequence length="574" mass="64312">MKRILIFISISLLAGFAAVGAPDTTKTPSPKKQAEPNVVATVNGEPILLKDIESRLGKIHGEAMDSERAGFDLDLLLFKMTNDLLLGQEARALEMDQEPPTNDQIRLFRNDLLLKVLDAEEVVEPSRPTDEEIAERYELLYRRITLRVITKYEQEETGEVIALLEEGADVADVARDHSVDPYALRGGLVDGIARIDLQKDIADFAFEMSPGQVAGPIRTDLGWSVIKVESFEDADPELFDARKRKVSSLVQYEKATELRSKLTIETKANHPVKIDQKAVEAVKPKRLPDARLTPDYPDPDAVVVRIGESRTITAEEYGRALLTRWSGVRNEEAAVAAAPIILQKTIDKELLLAEAEDRGYSDRPKFKHAVNNRETELLIPRYLDQVVAPRVKVTEEDLKQYFADHVDEFHKLPRVRLGQITVATEETALRLADQLRDGADLAWLVKQHSIDRYKEAGGDRGWMTPNPGLDRIHDQLLEAPKGTILDPFGVTDNWQVLMVTGREEQGLYTFDEISGNIRKKVLKDKFVVVLDEFMKKLRERAEITVNKDVLATLNISGTMEAAAGEEGEHGAHGH</sequence>
<keyword evidence="2" id="KW-0732">Signal</keyword>
<comment type="caution">
    <text evidence="4">The sequence shown here is derived from an EMBL/GenBank/DDBJ whole genome shotgun (WGS) entry which is preliminary data.</text>
</comment>
<dbReference type="InterPro" id="IPR000297">
    <property type="entry name" value="PPIase_PpiC"/>
</dbReference>
<dbReference type="InterPro" id="IPR027304">
    <property type="entry name" value="Trigger_fact/SurA_dom_sf"/>
</dbReference>
<feature type="signal peptide" evidence="2">
    <location>
        <begin position="1"/>
        <end position="20"/>
    </location>
</feature>
<dbReference type="PANTHER" id="PTHR47245">
    <property type="entry name" value="PEPTIDYLPROLYL ISOMERASE"/>
    <property type="match status" value="1"/>
</dbReference>
<feature type="domain" description="PpiC" evidence="3">
    <location>
        <begin position="104"/>
        <end position="230"/>
    </location>
</feature>
<dbReference type="Gene3D" id="1.10.4030.10">
    <property type="entry name" value="Porin chaperone SurA, peptide-binding domain"/>
    <property type="match status" value="1"/>
</dbReference>
<dbReference type="SUPFAM" id="SSF109998">
    <property type="entry name" value="Triger factor/SurA peptide-binding domain-like"/>
    <property type="match status" value="2"/>
</dbReference>
<evidence type="ECO:0000256" key="2">
    <source>
        <dbReference type="SAM" id="SignalP"/>
    </source>
</evidence>
<proteinExistence type="predicted"/>
<dbReference type="GO" id="GO:0003755">
    <property type="term" value="F:peptidyl-prolyl cis-trans isomerase activity"/>
    <property type="evidence" value="ECO:0007669"/>
    <property type="project" value="UniProtKB-KW"/>
</dbReference>
<dbReference type="InterPro" id="IPR046357">
    <property type="entry name" value="PPIase_dom_sf"/>
</dbReference>
<feature type="domain" description="PpiC" evidence="3">
    <location>
        <begin position="412"/>
        <end position="501"/>
    </location>
</feature>
<dbReference type="AlphaFoldDB" id="A0A8J6Y0F2"/>
<dbReference type="Pfam" id="PF13145">
    <property type="entry name" value="Rotamase_2"/>
    <property type="match status" value="2"/>
</dbReference>
<dbReference type="InterPro" id="IPR050245">
    <property type="entry name" value="PrsA_foldase"/>
</dbReference>
<evidence type="ECO:0000259" key="3">
    <source>
        <dbReference type="PROSITE" id="PS50198"/>
    </source>
</evidence>
<accession>A0A8J6Y0F2</accession>
<dbReference type="EMBL" id="JACXWD010000004">
    <property type="protein sequence ID" value="MBD3866979.1"/>
    <property type="molecule type" value="Genomic_DNA"/>
</dbReference>
<dbReference type="PROSITE" id="PS50198">
    <property type="entry name" value="PPIC_PPIASE_2"/>
    <property type="match status" value="2"/>
</dbReference>
<keyword evidence="1" id="KW-0697">Rotamase</keyword>
<dbReference type="Proteomes" id="UP000648239">
    <property type="component" value="Unassembled WGS sequence"/>
</dbReference>
<feature type="chain" id="PRO_5035151352" evidence="2">
    <location>
        <begin position="21"/>
        <end position="574"/>
    </location>
</feature>
<dbReference type="SUPFAM" id="SSF54534">
    <property type="entry name" value="FKBP-like"/>
    <property type="match status" value="2"/>
</dbReference>
<keyword evidence="1 4" id="KW-0413">Isomerase</keyword>
<evidence type="ECO:0000313" key="5">
    <source>
        <dbReference type="Proteomes" id="UP000648239"/>
    </source>
</evidence>
<protein>
    <submittedName>
        <fullName evidence="4">Peptidyl-prolyl cis-trans isomerase</fullName>
    </submittedName>
</protein>
<dbReference type="Gene3D" id="3.10.50.40">
    <property type="match status" value="2"/>
</dbReference>
<reference evidence="4 5" key="1">
    <citation type="submission" date="2020-08" db="EMBL/GenBank/DDBJ databases">
        <title>Acidobacteriota in marine sediments use diverse sulfur dissimilation pathways.</title>
        <authorList>
            <person name="Wasmund K."/>
        </authorList>
    </citation>
    <scope>NUCLEOTIDE SEQUENCE [LARGE SCALE GENOMIC DNA]</scope>
    <source>
        <strain evidence="4">MAG AM4</strain>
    </source>
</reference>
<evidence type="ECO:0000313" key="4">
    <source>
        <dbReference type="EMBL" id="MBD3866979.1"/>
    </source>
</evidence>
<name>A0A8J6Y0F2_9BACT</name>
<gene>
    <name evidence="4" type="ORF">IFK94_02550</name>
</gene>
<dbReference type="PANTHER" id="PTHR47245:SF2">
    <property type="entry name" value="PEPTIDYL-PROLYL CIS-TRANS ISOMERASE HP_0175-RELATED"/>
    <property type="match status" value="1"/>
</dbReference>